<dbReference type="InterPro" id="IPR011545">
    <property type="entry name" value="DEAD/DEAH_box_helicase_dom"/>
</dbReference>
<dbReference type="GO" id="GO:0005524">
    <property type="term" value="F:ATP binding"/>
    <property type="evidence" value="ECO:0007669"/>
    <property type="project" value="UniProtKB-KW"/>
</dbReference>
<keyword evidence="5" id="KW-0378">Hydrolase</keyword>
<dbReference type="CDD" id="cd09641">
    <property type="entry name" value="Cas3''_I"/>
    <property type="match status" value="1"/>
</dbReference>
<dbReference type="PANTHER" id="PTHR47963:SF9">
    <property type="entry name" value="CRISPR-ASSOCIATED ENDONUCLEASE_HELICASE CAS3"/>
    <property type="match status" value="1"/>
</dbReference>
<accession>A0AAW9R1U8</accession>
<dbReference type="GO" id="GO:0003723">
    <property type="term" value="F:RNA binding"/>
    <property type="evidence" value="ECO:0007669"/>
    <property type="project" value="TreeGrafter"/>
</dbReference>
<evidence type="ECO:0000259" key="10">
    <source>
        <dbReference type="PROSITE" id="PS51643"/>
    </source>
</evidence>
<proteinExistence type="inferred from homology"/>
<dbReference type="GO" id="GO:0004519">
    <property type="term" value="F:endonuclease activity"/>
    <property type="evidence" value="ECO:0007669"/>
    <property type="project" value="UniProtKB-KW"/>
</dbReference>
<feature type="domain" description="Helicase ATP-binding" evidence="9">
    <location>
        <begin position="249"/>
        <end position="433"/>
    </location>
</feature>
<dbReference type="GO" id="GO:0003724">
    <property type="term" value="F:RNA helicase activity"/>
    <property type="evidence" value="ECO:0007669"/>
    <property type="project" value="TreeGrafter"/>
</dbReference>
<sequence length="762" mass="83546">MDTKYWAHVDGEGETLRSHALVEHLRDVGRLAEDFASVFGSGGWAEAAGRWHDLGKFRAGFQHKLRVAGGVDAHIENVGLRVTHSTAGAIHAVQALGKAQGSVLAFLIAGHHAGLPDMHSSDGGAGSLAERLAGEIGQVEVREALSEAIPPEVLAAPANLSEPLGGKEGFALWIRMLFSCLVDADFLDTEAFFDTTRARARESYPNLLEIKQQLDASLAIKSDRARQGGISEVNGLRAQVLTQCRDKGADHNLKPGFFSLTVPTGGGKTLSSLAFALEHAIAHGHRRIIYAIPFTSIIEQTAQVFREALSSLGADVVIEHHSNLDVREGSENHASRLASENWDAPLIVTTNVQLFESLHASRTSRCRKLHNLANSVIVLDEAQQLPREFLAPVLRVLKQLVEHYGVSVVFCTATQPALQPRLGPFGRRVLDGIPDEQVRSIIEDSAPLFDAMRRVDVHFPESLKVTTPWDEVARRIEQHECVLAIVNTRRHARDLAAMLPAEGTEHLSALMCAQHRSDVIARIRKRLAVRAEGRDTTPLRVISTQLVEAGVDLDFPVVYRALAGLDAIAQAAGRCNREGSLPGRGEVHVFVPEGGVPPGLMGQGAEAAREMAALGLLDDPLAPETFRAYFDRYYARESSGFDKHAILEMLSPQRLAFRTAAEAFRLIDEAGETIVVPYCQPGQEESPVEMWLNTLRTDPAATWARRKLQRYTVTVPQGVFKRLHDQKDVEERTGLWVASPSRYDDERYGLLLPEDHGGWLGV</sequence>
<dbReference type="EMBL" id="JBBDHC010000003">
    <property type="protein sequence ID" value="MEJ1248601.1"/>
    <property type="molecule type" value="Genomic_DNA"/>
</dbReference>
<keyword evidence="11" id="KW-0255">Endonuclease</keyword>
<evidence type="ECO:0000313" key="11">
    <source>
        <dbReference type="EMBL" id="MEJ1248601.1"/>
    </source>
</evidence>
<evidence type="ECO:0000256" key="7">
    <source>
        <dbReference type="ARBA" id="ARBA00022840"/>
    </source>
</evidence>
<dbReference type="Proteomes" id="UP001364472">
    <property type="component" value="Unassembled WGS sequence"/>
</dbReference>
<name>A0AAW9R1U8_9GAMM</name>
<comment type="similarity">
    <text evidence="2">In the central section; belongs to the CRISPR-associated helicase Cas3 family.</text>
</comment>
<dbReference type="GO" id="GO:0016787">
    <property type="term" value="F:hydrolase activity"/>
    <property type="evidence" value="ECO:0007669"/>
    <property type="project" value="UniProtKB-KW"/>
</dbReference>
<evidence type="ECO:0000259" key="9">
    <source>
        <dbReference type="PROSITE" id="PS51192"/>
    </source>
</evidence>
<evidence type="ECO:0000256" key="4">
    <source>
        <dbReference type="ARBA" id="ARBA00022741"/>
    </source>
</evidence>
<keyword evidence="7" id="KW-0067">ATP-binding</keyword>
<protein>
    <submittedName>
        <fullName evidence="11">CRISPR-associated endonuclease Cas3</fullName>
    </submittedName>
</protein>
<comment type="caution">
    <text evidence="11">The sequence shown here is derived from an EMBL/GenBank/DDBJ whole genome shotgun (WGS) entry which is preliminary data.</text>
</comment>
<keyword evidence="8" id="KW-0051">Antiviral defense</keyword>
<comment type="similarity">
    <text evidence="1">In the N-terminal section; belongs to the CRISPR-associated nuclease Cas3-HD family.</text>
</comment>
<dbReference type="Pfam" id="PF00270">
    <property type="entry name" value="DEAD"/>
    <property type="match status" value="1"/>
</dbReference>
<dbReference type="SMART" id="SM00487">
    <property type="entry name" value="DEXDc"/>
    <property type="match status" value="1"/>
</dbReference>
<evidence type="ECO:0000256" key="6">
    <source>
        <dbReference type="ARBA" id="ARBA00022806"/>
    </source>
</evidence>
<dbReference type="NCBIfam" id="TIGR01596">
    <property type="entry name" value="cas3_HD"/>
    <property type="match status" value="1"/>
</dbReference>
<keyword evidence="6" id="KW-0347">Helicase</keyword>
<keyword evidence="12" id="KW-1185">Reference proteome</keyword>
<dbReference type="CDD" id="cd17930">
    <property type="entry name" value="DEXHc_cas3"/>
    <property type="match status" value="1"/>
</dbReference>
<organism evidence="11 12">
    <name type="scientific">Denitratimonas tolerans</name>
    <dbReference type="NCBI Taxonomy" id="1338420"/>
    <lineage>
        <taxon>Bacteria</taxon>
        <taxon>Pseudomonadati</taxon>
        <taxon>Pseudomonadota</taxon>
        <taxon>Gammaproteobacteria</taxon>
        <taxon>Lysobacterales</taxon>
        <taxon>Lysobacteraceae</taxon>
        <taxon>Denitratimonas</taxon>
    </lineage>
</organism>
<gene>
    <name evidence="11" type="ORF">WB794_02790</name>
</gene>
<keyword evidence="11" id="KW-0540">Nuclease</keyword>
<dbReference type="RefSeq" id="WP_337334321.1">
    <property type="nucleotide sequence ID" value="NZ_JBBDHC010000003.1"/>
</dbReference>
<dbReference type="PROSITE" id="PS51192">
    <property type="entry name" value="HELICASE_ATP_BIND_1"/>
    <property type="match status" value="1"/>
</dbReference>
<dbReference type="GO" id="GO:0046872">
    <property type="term" value="F:metal ion binding"/>
    <property type="evidence" value="ECO:0007669"/>
    <property type="project" value="UniProtKB-KW"/>
</dbReference>
<dbReference type="InterPro" id="IPR050547">
    <property type="entry name" value="DEAD_box_RNA_helicases"/>
</dbReference>
<evidence type="ECO:0000256" key="8">
    <source>
        <dbReference type="ARBA" id="ARBA00023118"/>
    </source>
</evidence>
<dbReference type="Gene3D" id="3.40.50.300">
    <property type="entry name" value="P-loop containing nucleotide triphosphate hydrolases"/>
    <property type="match status" value="2"/>
</dbReference>
<dbReference type="AlphaFoldDB" id="A0AAW9R1U8"/>
<evidence type="ECO:0000256" key="2">
    <source>
        <dbReference type="ARBA" id="ARBA00009046"/>
    </source>
</evidence>
<evidence type="ECO:0000256" key="1">
    <source>
        <dbReference type="ARBA" id="ARBA00006847"/>
    </source>
</evidence>
<dbReference type="InterPro" id="IPR038257">
    <property type="entry name" value="CRISPR-assoc_Cas3_HD_sf"/>
</dbReference>
<evidence type="ECO:0000313" key="12">
    <source>
        <dbReference type="Proteomes" id="UP001364472"/>
    </source>
</evidence>
<dbReference type="GO" id="GO:0051607">
    <property type="term" value="P:defense response to virus"/>
    <property type="evidence" value="ECO:0007669"/>
    <property type="project" value="UniProtKB-KW"/>
</dbReference>
<reference evidence="11 12" key="1">
    <citation type="journal article" date="2016" name="Antonie Van Leeuwenhoek">
        <title>Denitratimonas tolerans gen. nov., sp. nov., a denitrifying bacterium isolated from a bioreactor for tannery wastewater treatment.</title>
        <authorList>
            <person name="Han S.I."/>
            <person name="Kim J.O."/>
            <person name="Lee Y.R."/>
            <person name="Ekpeghere K.I."/>
            <person name="Koh S.C."/>
            <person name="Whang K.S."/>
        </authorList>
    </citation>
    <scope>NUCLEOTIDE SEQUENCE [LARGE SCALE GENOMIC DNA]</scope>
    <source>
        <strain evidence="11 12">KACC 17565</strain>
    </source>
</reference>
<dbReference type="InterPro" id="IPR027417">
    <property type="entry name" value="P-loop_NTPase"/>
</dbReference>
<dbReference type="Pfam" id="PF22590">
    <property type="entry name" value="Cas3-like_C_2"/>
    <property type="match status" value="1"/>
</dbReference>
<dbReference type="SUPFAM" id="SSF109604">
    <property type="entry name" value="HD-domain/PDEase-like"/>
    <property type="match status" value="1"/>
</dbReference>
<dbReference type="InterPro" id="IPR014001">
    <property type="entry name" value="Helicase_ATP-bd"/>
</dbReference>
<dbReference type="PANTHER" id="PTHR47963">
    <property type="entry name" value="DEAD-BOX ATP-DEPENDENT RNA HELICASE 47, MITOCHONDRIAL"/>
    <property type="match status" value="1"/>
</dbReference>
<dbReference type="Gene3D" id="1.10.3210.30">
    <property type="match status" value="1"/>
</dbReference>
<feature type="domain" description="HD Cas3-type" evidence="10">
    <location>
        <begin position="14"/>
        <end position="187"/>
    </location>
</feature>
<dbReference type="InterPro" id="IPR054712">
    <property type="entry name" value="Cas3-like_dom"/>
</dbReference>
<evidence type="ECO:0000256" key="5">
    <source>
        <dbReference type="ARBA" id="ARBA00022801"/>
    </source>
</evidence>
<dbReference type="SUPFAM" id="SSF52540">
    <property type="entry name" value="P-loop containing nucleoside triphosphate hydrolases"/>
    <property type="match status" value="1"/>
</dbReference>
<keyword evidence="4" id="KW-0547">Nucleotide-binding</keyword>
<evidence type="ECO:0000256" key="3">
    <source>
        <dbReference type="ARBA" id="ARBA00022723"/>
    </source>
</evidence>
<keyword evidence="3" id="KW-0479">Metal-binding</keyword>
<dbReference type="PROSITE" id="PS51643">
    <property type="entry name" value="HD_CAS3"/>
    <property type="match status" value="1"/>
</dbReference>
<dbReference type="InterPro" id="IPR006483">
    <property type="entry name" value="CRISPR-assoc_Cas3_HD"/>
</dbReference>